<dbReference type="Gene3D" id="2.130.10.10">
    <property type="entry name" value="YVTN repeat-like/Quinoprotein amine dehydrogenase"/>
    <property type="match status" value="1"/>
</dbReference>
<dbReference type="Gramene" id="PRQ36966">
    <property type="protein sequence ID" value="PRQ36966"/>
    <property type="gene ID" value="RchiOBHm_Chr4g0397341"/>
</dbReference>
<evidence type="ECO:0000256" key="1">
    <source>
        <dbReference type="PROSITE-ProRule" id="PRU00221"/>
    </source>
</evidence>
<dbReference type="InterPro" id="IPR015943">
    <property type="entry name" value="WD40/YVTN_repeat-like_dom_sf"/>
</dbReference>
<dbReference type="Pfam" id="PF25168">
    <property type="entry name" value="Beta-prop_WDR36-Utp21_2nd"/>
    <property type="match status" value="1"/>
</dbReference>
<accession>A0A2P6QS09</accession>
<dbReference type="PANTHER" id="PTHR22840:SF12">
    <property type="entry name" value="WD REPEAT-CONTAINING PROTEIN 36"/>
    <property type="match status" value="1"/>
</dbReference>
<keyword evidence="3" id="KW-1185">Reference proteome</keyword>
<keyword evidence="1" id="KW-0853">WD repeat</keyword>
<dbReference type="InterPro" id="IPR001680">
    <property type="entry name" value="WD40_rpt"/>
</dbReference>
<dbReference type="SMART" id="SM00320">
    <property type="entry name" value="WD40"/>
    <property type="match status" value="2"/>
</dbReference>
<dbReference type="PROSITE" id="PS50294">
    <property type="entry name" value="WD_REPEATS_REGION"/>
    <property type="match status" value="1"/>
</dbReference>
<dbReference type="EMBL" id="PDCK01000042">
    <property type="protein sequence ID" value="PRQ36966.1"/>
    <property type="molecule type" value="Genomic_DNA"/>
</dbReference>
<evidence type="ECO:0000313" key="3">
    <source>
        <dbReference type="Proteomes" id="UP000238479"/>
    </source>
</evidence>
<proteinExistence type="predicted"/>
<dbReference type="GO" id="GO:0032040">
    <property type="term" value="C:small-subunit processome"/>
    <property type="evidence" value="ECO:0007669"/>
    <property type="project" value="TreeGrafter"/>
</dbReference>
<reference evidence="2 3" key="1">
    <citation type="journal article" date="2018" name="Nat. Genet.">
        <title>The Rosa genome provides new insights in the design of modern roses.</title>
        <authorList>
            <person name="Bendahmane M."/>
        </authorList>
    </citation>
    <scope>NUCLEOTIDE SEQUENCE [LARGE SCALE GENOMIC DNA]</scope>
    <source>
        <strain evidence="3">cv. Old Blush</strain>
    </source>
</reference>
<dbReference type="AlphaFoldDB" id="A0A2P6QS09"/>
<dbReference type="PANTHER" id="PTHR22840">
    <property type="entry name" value="WD REPEAT-CONTAINING PROTEIN 36"/>
    <property type="match status" value="1"/>
</dbReference>
<comment type="caution">
    <text evidence="2">The sequence shown here is derived from an EMBL/GenBank/DDBJ whole genome shotgun (WGS) entry which is preliminary data.</text>
</comment>
<dbReference type="InterPro" id="IPR036322">
    <property type="entry name" value="WD40_repeat_dom_sf"/>
</dbReference>
<name>A0A2P6QS09_ROSCH</name>
<dbReference type="Proteomes" id="UP000238479">
    <property type="component" value="Chromosome 4"/>
</dbReference>
<gene>
    <name evidence="2" type="ORF">RchiOBHm_Chr4g0397341</name>
</gene>
<feature type="repeat" description="WD" evidence="1">
    <location>
        <begin position="27"/>
        <end position="60"/>
    </location>
</feature>
<sequence length="124" mass="14098">MVSRLLLANDLIIRLFDVVASRMVRKFEDHTDRVTDMCFSEDGKWLLSSSVDGSLRVWHVIVARQIDALHVDVSVTALSLSPNMDILATSHVDQNGVYLWVNQSMFFGSFKGRFLCKWKASCEC</sequence>
<organism evidence="2 3">
    <name type="scientific">Rosa chinensis</name>
    <name type="common">China rose</name>
    <dbReference type="NCBI Taxonomy" id="74649"/>
    <lineage>
        <taxon>Eukaryota</taxon>
        <taxon>Viridiplantae</taxon>
        <taxon>Streptophyta</taxon>
        <taxon>Embryophyta</taxon>
        <taxon>Tracheophyta</taxon>
        <taxon>Spermatophyta</taxon>
        <taxon>Magnoliopsida</taxon>
        <taxon>eudicotyledons</taxon>
        <taxon>Gunneridae</taxon>
        <taxon>Pentapetalae</taxon>
        <taxon>rosids</taxon>
        <taxon>fabids</taxon>
        <taxon>Rosales</taxon>
        <taxon>Rosaceae</taxon>
        <taxon>Rosoideae</taxon>
        <taxon>Rosoideae incertae sedis</taxon>
        <taxon>Rosa</taxon>
    </lineage>
</organism>
<dbReference type="GO" id="GO:0034388">
    <property type="term" value="C:Pwp2p-containing subcomplex of 90S preribosome"/>
    <property type="evidence" value="ECO:0007669"/>
    <property type="project" value="TreeGrafter"/>
</dbReference>
<dbReference type="PROSITE" id="PS50082">
    <property type="entry name" value="WD_REPEATS_2"/>
    <property type="match status" value="1"/>
</dbReference>
<evidence type="ECO:0000313" key="2">
    <source>
        <dbReference type="EMBL" id="PRQ36966.1"/>
    </source>
</evidence>
<dbReference type="GO" id="GO:0006364">
    <property type="term" value="P:rRNA processing"/>
    <property type="evidence" value="ECO:0007669"/>
    <property type="project" value="TreeGrafter"/>
</dbReference>
<dbReference type="SUPFAM" id="SSF50978">
    <property type="entry name" value="WD40 repeat-like"/>
    <property type="match status" value="1"/>
</dbReference>
<protein>
    <submittedName>
        <fullName evidence="2">Putative transcription factor WD40-like family</fullName>
    </submittedName>
</protein>
<dbReference type="STRING" id="74649.A0A2P6QS09"/>